<evidence type="ECO:0000256" key="5">
    <source>
        <dbReference type="ARBA" id="ARBA00022786"/>
    </source>
</evidence>
<evidence type="ECO:0000259" key="9">
    <source>
        <dbReference type="PROSITE" id="PS51873"/>
    </source>
</evidence>
<dbReference type="InterPro" id="IPR031127">
    <property type="entry name" value="E3_UB_ligase_RBR"/>
</dbReference>
<dbReference type="InterPro" id="IPR018957">
    <property type="entry name" value="Znf_C3HC4_RING-type"/>
</dbReference>
<dbReference type="InterPro" id="IPR013083">
    <property type="entry name" value="Znf_RING/FYVE/PHD"/>
</dbReference>
<dbReference type="PROSITE" id="PS00518">
    <property type="entry name" value="ZF_RING_1"/>
    <property type="match status" value="1"/>
</dbReference>
<dbReference type="PROSITE" id="PS51873">
    <property type="entry name" value="TRIAD"/>
    <property type="match status" value="1"/>
</dbReference>
<evidence type="ECO:0000313" key="10">
    <source>
        <dbReference type="EMBL" id="CAB9529839.1"/>
    </source>
</evidence>
<dbReference type="InterPro" id="IPR017907">
    <property type="entry name" value="Znf_RING_CS"/>
</dbReference>
<dbReference type="Pfam" id="PF00097">
    <property type="entry name" value="zf-C3HC4"/>
    <property type="match status" value="1"/>
</dbReference>
<dbReference type="GO" id="GO:0004842">
    <property type="term" value="F:ubiquitin-protein transferase activity"/>
    <property type="evidence" value="ECO:0007669"/>
    <property type="project" value="InterPro"/>
</dbReference>
<feature type="domain" description="RING-type" evidence="9">
    <location>
        <begin position="245"/>
        <end position="474"/>
    </location>
</feature>
<dbReference type="PANTHER" id="PTHR11685">
    <property type="entry name" value="RBR FAMILY RING FINGER AND IBR DOMAIN-CONTAINING"/>
    <property type="match status" value="1"/>
</dbReference>
<keyword evidence="2" id="KW-0479">Metal-binding</keyword>
<dbReference type="Gene3D" id="3.30.40.10">
    <property type="entry name" value="Zinc/RING finger domain, C3HC4 (zinc finger)"/>
    <property type="match status" value="1"/>
</dbReference>
<keyword evidence="11" id="KW-1185">Reference proteome</keyword>
<keyword evidence="1" id="KW-0808">Transferase</keyword>
<organism evidence="10 11">
    <name type="scientific">Seminavis robusta</name>
    <dbReference type="NCBI Taxonomy" id="568900"/>
    <lineage>
        <taxon>Eukaryota</taxon>
        <taxon>Sar</taxon>
        <taxon>Stramenopiles</taxon>
        <taxon>Ochrophyta</taxon>
        <taxon>Bacillariophyta</taxon>
        <taxon>Bacillariophyceae</taxon>
        <taxon>Bacillariophycidae</taxon>
        <taxon>Naviculales</taxon>
        <taxon>Naviculaceae</taxon>
        <taxon>Seminavis</taxon>
    </lineage>
</organism>
<dbReference type="InterPro" id="IPR001841">
    <property type="entry name" value="Znf_RING"/>
</dbReference>
<name>A0A9N8F1J7_9STRA</name>
<proteinExistence type="predicted"/>
<evidence type="ECO:0000256" key="4">
    <source>
        <dbReference type="ARBA" id="ARBA00022771"/>
    </source>
</evidence>
<evidence type="ECO:0000256" key="7">
    <source>
        <dbReference type="PROSITE-ProRule" id="PRU00175"/>
    </source>
</evidence>
<evidence type="ECO:0000256" key="6">
    <source>
        <dbReference type="ARBA" id="ARBA00022833"/>
    </source>
</evidence>
<dbReference type="CDD" id="cd22584">
    <property type="entry name" value="Rcat_RBR_unk"/>
    <property type="match status" value="1"/>
</dbReference>
<dbReference type="SMART" id="SM00184">
    <property type="entry name" value="RING"/>
    <property type="match status" value="1"/>
</dbReference>
<dbReference type="Proteomes" id="UP001153069">
    <property type="component" value="Unassembled WGS sequence"/>
</dbReference>
<evidence type="ECO:0000256" key="3">
    <source>
        <dbReference type="ARBA" id="ARBA00022737"/>
    </source>
</evidence>
<keyword evidence="6" id="KW-0862">Zinc</keyword>
<dbReference type="SUPFAM" id="SSF57850">
    <property type="entry name" value="RING/U-box"/>
    <property type="match status" value="2"/>
</dbReference>
<dbReference type="Gene3D" id="1.20.120.1750">
    <property type="match status" value="1"/>
</dbReference>
<accession>A0A9N8F1J7</accession>
<evidence type="ECO:0000259" key="8">
    <source>
        <dbReference type="PROSITE" id="PS50089"/>
    </source>
</evidence>
<keyword evidence="4 7" id="KW-0863">Zinc-finger</keyword>
<gene>
    <name evidence="10" type="ORF">SEMRO_2643_G333480.1</name>
</gene>
<reference evidence="10" key="1">
    <citation type="submission" date="2020-06" db="EMBL/GenBank/DDBJ databases">
        <authorList>
            <consortium name="Plant Systems Biology data submission"/>
        </authorList>
    </citation>
    <scope>NUCLEOTIDE SEQUENCE</scope>
    <source>
        <strain evidence="10">D6</strain>
    </source>
</reference>
<dbReference type="InterPro" id="IPR044066">
    <property type="entry name" value="TRIAD_supradom"/>
</dbReference>
<feature type="domain" description="RING-type" evidence="8">
    <location>
        <begin position="249"/>
        <end position="301"/>
    </location>
</feature>
<dbReference type="PROSITE" id="PS50089">
    <property type="entry name" value="ZF_RING_2"/>
    <property type="match status" value="1"/>
</dbReference>
<evidence type="ECO:0000256" key="1">
    <source>
        <dbReference type="ARBA" id="ARBA00022679"/>
    </source>
</evidence>
<comment type="caution">
    <text evidence="10">The sequence shown here is derived from an EMBL/GenBank/DDBJ whole genome shotgun (WGS) entry which is preliminary data.</text>
</comment>
<protein>
    <submittedName>
        <fullName evidence="10">Probable E3 ubiquitin-protein ligase</fullName>
    </submittedName>
</protein>
<evidence type="ECO:0000256" key="2">
    <source>
        <dbReference type="ARBA" id="ARBA00022723"/>
    </source>
</evidence>
<dbReference type="GO" id="GO:0008270">
    <property type="term" value="F:zinc ion binding"/>
    <property type="evidence" value="ECO:0007669"/>
    <property type="project" value="UniProtKB-KW"/>
</dbReference>
<keyword evidence="5" id="KW-0833">Ubl conjugation pathway</keyword>
<dbReference type="EMBL" id="CAICTM010002641">
    <property type="protein sequence ID" value="CAB9529839.1"/>
    <property type="molecule type" value="Genomic_DNA"/>
</dbReference>
<sequence>MSLMAAEDWEATCLIFDDDNRRTTTMLDNQGGLLRGSIDLTFKLSDTVFCRRVAPYDHMKPRFKFWTVLQESSWDEKKEGDENEAKLVFRVVFWCKPGDPAEEEEDELYSRVDISLLSEYPHSFPAQSKTLWLDWMKKTAFQVIQDENLSYSVCVFVENRALDYFTKLYEFDDGATSQSLICFDDVGPAFYDVPTLMTASSVKRLLPLQRQYTNGSTVTWHDTSKLSPKEKAMVVPLLLRWKEWLPIQCPICFDVVSPKDASICPCDHGFCTDCLRTYLRIKAEDLNSENSNNPFVCPLNTCRKGMKIVGFVKKFLSRDLMDDVRAWYKDIKTPPCYSLPGCLKKDCRGAVLRKEAVDMFMISCEVCSGRWCELCLQRAPLGKQHEDTPNCKLEVCQQFCERYLAASDKAKASCEARFPWIKLYANSRVHDQTIAIWIKENGQICPGCKTGIERTEGCFHIACGCGTHFCYECG</sequence>
<keyword evidence="3" id="KW-0677">Repeat</keyword>
<dbReference type="GO" id="GO:0016567">
    <property type="term" value="P:protein ubiquitination"/>
    <property type="evidence" value="ECO:0007669"/>
    <property type="project" value="InterPro"/>
</dbReference>
<dbReference type="OrthoDB" id="40621at2759"/>
<dbReference type="AlphaFoldDB" id="A0A9N8F1J7"/>
<evidence type="ECO:0000313" key="11">
    <source>
        <dbReference type="Proteomes" id="UP001153069"/>
    </source>
</evidence>